<dbReference type="AlphaFoldDB" id="A0AAV1XID2"/>
<reference evidence="1 2" key="1">
    <citation type="submission" date="2024-03" db="EMBL/GenBank/DDBJ databases">
        <authorList>
            <person name="Martinez-Hernandez J."/>
        </authorList>
    </citation>
    <scope>NUCLEOTIDE SEQUENCE [LARGE SCALE GENOMIC DNA]</scope>
</reference>
<proteinExistence type="predicted"/>
<protein>
    <submittedName>
        <fullName evidence="1">Uncharacterized protein</fullName>
    </submittedName>
</protein>
<keyword evidence="2" id="KW-1185">Reference proteome</keyword>
<dbReference type="EMBL" id="CAXHTB010000015">
    <property type="protein sequence ID" value="CAL0321098.1"/>
    <property type="molecule type" value="Genomic_DNA"/>
</dbReference>
<organism evidence="1 2">
    <name type="scientific">Lupinus luteus</name>
    <name type="common">European yellow lupine</name>
    <dbReference type="NCBI Taxonomy" id="3873"/>
    <lineage>
        <taxon>Eukaryota</taxon>
        <taxon>Viridiplantae</taxon>
        <taxon>Streptophyta</taxon>
        <taxon>Embryophyta</taxon>
        <taxon>Tracheophyta</taxon>
        <taxon>Spermatophyta</taxon>
        <taxon>Magnoliopsida</taxon>
        <taxon>eudicotyledons</taxon>
        <taxon>Gunneridae</taxon>
        <taxon>Pentapetalae</taxon>
        <taxon>rosids</taxon>
        <taxon>fabids</taxon>
        <taxon>Fabales</taxon>
        <taxon>Fabaceae</taxon>
        <taxon>Papilionoideae</taxon>
        <taxon>50 kb inversion clade</taxon>
        <taxon>genistoids sensu lato</taxon>
        <taxon>core genistoids</taxon>
        <taxon>Genisteae</taxon>
        <taxon>Lupinus</taxon>
    </lineage>
</organism>
<gene>
    <name evidence="1" type="ORF">LLUT_LOCUS22158</name>
</gene>
<evidence type="ECO:0000313" key="2">
    <source>
        <dbReference type="Proteomes" id="UP001497480"/>
    </source>
</evidence>
<comment type="caution">
    <text evidence="1">The sequence shown here is derived from an EMBL/GenBank/DDBJ whole genome shotgun (WGS) entry which is preliminary data.</text>
</comment>
<accession>A0AAV1XID2</accession>
<sequence length="54" mass="6243">MCDAFNSHNSTSFNVETDRGLTNRLVPIPQRFEESSTNSVLPIFSCTFFYYPFN</sequence>
<name>A0AAV1XID2_LUPLU</name>
<dbReference type="Proteomes" id="UP001497480">
    <property type="component" value="Unassembled WGS sequence"/>
</dbReference>
<evidence type="ECO:0000313" key="1">
    <source>
        <dbReference type="EMBL" id="CAL0321098.1"/>
    </source>
</evidence>